<evidence type="ECO:0000259" key="7">
    <source>
        <dbReference type="PROSITE" id="PS50863"/>
    </source>
</evidence>
<feature type="region of interest" description="Disordered" evidence="6">
    <location>
        <begin position="118"/>
        <end position="190"/>
    </location>
</feature>
<dbReference type="OrthoDB" id="1094641at2759"/>
<evidence type="ECO:0000256" key="6">
    <source>
        <dbReference type="SAM" id="MobiDB-lite"/>
    </source>
</evidence>
<dbReference type="Gene3D" id="2.40.330.10">
    <property type="entry name" value="DNA-binding pseudobarrel domain"/>
    <property type="match status" value="2"/>
</dbReference>
<evidence type="ECO:0000256" key="4">
    <source>
        <dbReference type="ARBA" id="ARBA00023163"/>
    </source>
</evidence>
<dbReference type="AlphaFoldDB" id="A0A484L1Q5"/>
<evidence type="ECO:0000256" key="2">
    <source>
        <dbReference type="ARBA" id="ARBA00023015"/>
    </source>
</evidence>
<reference evidence="8 9" key="1">
    <citation type="submission" date="2018-04" db="EMBL/GenBank/DDBJ databases">
        <authorList>
            <person name="Vogel A."/>
        </authorList>
    </citation>
    <scope>NUCLEOTIDE SEQUENCE [LARGE SCALE GENOMIC DNA]</scope>
</reference>
<sequence length="300" mass="34207">MDSVPRDLSRRALPNKVLLRNSSKKIWSVGITETRDDIFFQDGWEKFVEDNSIKQGYGLVFEYDGHGMFDFLLFDKSHCEKVAKSDTRICAKESNAVPVDSGNCTMILAIKKEEEIDETNKAGHSVGGDDYDDDDNDDDEDDGGEEDDHMPDHTHSAGGGRRGPQAGEGSSSKRPRDVPDHYGARIFKSGHYTQPTNPYFLARIRSTRRNELYIPMDIMKGFEFPPSLILRDPKGKEWEVKTKVWCDGRRWVTGGWRSLCRWNLVEKDDRLVCEILLPEKGRGKMVLHVSTIIREASKYT</sequence>
<dbReference type="InterPro" id="IPR015300">
    <property type="entry name" value="DNA-bd_pseudobarrel_sf"/>
</dbReference>
<keyword evidence="9" id="KW-1185">Reference proteome</keyword>
<dbReference type="SUPFAM" id="SSF101936">
    <property type="entry name" value="DNA-binding pseudobarrel domain"/>
    <property type="match status" value="2"/>
</dbReference>
<gene>
    <name evidence="8" type="ORF">CCAM_LOCUS12043</name>
</gene>
<dbReference type="PROSITE" id="PS50863">
    <property type="entry name" value="B3"/>
    <property type="match status" value="2"/>
</dbReference>
<organism evidence="8 9">
    <name type="scientific">Cuscuta campestris</name>
    <dbReference type="NCBI Taxonomy" id="132261"/>
    <lineage>
        <taxon>Eukaryota</taxon>
        <taxon>Viridiplantae</taxon>
        <taxon>Streptophyta</taxon>
        <taxon>Embryophyta</taxon>
        <taxon>Tracheophyta</taxon>
        <taxon>Spermatophyta</taxon>
        <taxon>Magnoliopsida</taxon>
        <taxon>eudicotyledons</taxon>
        <taxon>Gunneridae</taxon>
        <taxon>Pentapetalae</taxon>
        <taxon>asterids</taxon>
        <taxon>lamiids</taxon>
        <taxon>Solanales</taxon>
        <taxon>Convolvulaceae</taxon>
        <taxon>Cuscuteae</taxon>
        <taxon>Cuscuta</taxon>
        <taxon>Cuscuta subgen. Grammica</taxon>
        <taxon>Cuscuta sect. Cleistogrammica</taxon>
    </lineage>
</organism>
<dbReference type="Pfam" id="PF02362">
    <property type="entry name" value="B3"/>
    <property type="match status" value="2"/>
</dbReference>
<evidence type="ECO:0000313" key="9">
    <source>
        <dbReference type="Proteomes" id="UP000595140"/>
    </source>
</evidence>
<accession>A0A484L1Q5</accession>
<keyword evidence="3" id="KW-0238">DNA-binding</keyword>
<keyword evidence="5" id="KW-0539">Nucleus</keyword>
<proteinExistence type="predicted"/>
<evidence type="ECO:0000313" key="8">
    <source>
        <dbReference type="EMBL" id="VFQ70267.1"/>
    </source>
</evidence>
<protein>
    <recommendedName>
        <fullName evidence="7">TF-B3 domain-containing protein</fullName>
    </recommendedName>
</protein>
<evidence type="ECO:0000256" key="1">
    <source>
        <dbReference type="ARBA" id="ARBA00004123"/>
    </source>
</evidence>
<evidence type="ECO:0000256" key="5">
    <source>
        <dbReference type="ARBA" id="ARBA00023242"/>
    </source>
</evidence>
<name>A0A484L1Q5_9ASTE</name>
<comment type="subcellular location">
    <subcellularLocation>
        <location evidence="1">Nucleus</location>
    </subcellularLocation>
</comment>
<keyword evidence="2" id="KW-0805">Transcription regulation</keyword>
<dbReference type="GO" id="GO:0003677">
    <property type="term" value="F:DNA binding"/>
    <property type="evidence" value="ECO:0007669"/>
    <property type="project" value="UniProtKB-KW"/>
</dbReference>
<dbReference type="EMBL" id="OOIL02000889">
    <property type="protein sequence ID" value="VFQ70267.1"/>
    <property type="molecule type" value="Genomic_DNA"/>
</dbReference>
<evidence type="ECO:0000256" key="3">
    <source>
        <dbReference type="ARBA" id="ARBA00023125"/>
    </source>
</evidence>
<dbReference type="CDD" id="cd10017">
    <property type="entry name" value="B3_DNA"/>
    <property type="match status" value="2"/>
</dbReference>
<dbReference type="PANTHER" id="PTHR31920">
    <property type="entry name" value="B3 DOMAIN-CONTAINING"/>
    <property type="match status" value="1"/>
</dbReference>
<dbReference type="PANTHER" id="PTHR31920:SF135">
    <property type="entry name" value="B3 DOMAIN-CONTAINING PROTEIN OS03G0621600-RELATED"/>
    <property type="match status" value="1"/>
</dbReference>
<feature type="domain" description="TF-B3" evidence="7">
    <location>
        <begin position="1"/>
        <end position="77"/>
    </location>
</feature>
<dbReference type="GO" id="GO:0005634">
    <property type="term" value="C:nucleus"/>
    <property type="evidence" value="ECO:0007669"/>
    <property type="project" value="UniProtKB-SubCell"/>
</dbReference>
<dbReference type="InterPro" id="IPR050655">
    <property type="entry name" value="Plant_B3_domain"/>
</dbReference>
<dbReference type="Proteomes" id="UP000595140">
    <property type="component" value="Unassembled WGS sequence"/>
</dbReference>
<feature type="compositionally biased region" description="Basic and acidic residues" evidence="6">
    <location>
        <begin position="174"/>
        <end position="183"/>
    </location>
</feature>
<keyword evidence="4" id="KW-0804">Transcription</keyword>
<dbReference type="InterPro" id="IPR003340">
    <property type="entry name" value="B3_DNA-bd"/>
</dbReference>
<feature type="compositionally biased region" description="Acidic residues" evidence="6">
    <location>
        <begin position="129"/>
        <end position="149"/>
    </location>
</feature>
<feature type="domain" description="TF-B3" evidence="7">
    <location>
        <begin position="197"/>
        <end position="293"/>
    </location>
</feature>
<dbReference type="SMART" id="SM01019">
    <property type="entry name" value="B3"/>
    <property type="match status" value="2"/>
</dbReference>